<protein>
    <submittedName>
        <fullName evidence="1">Uncharacterized protein</fullName>
    </submittedName>
</protein>
<organism evidence="1 2">
    <name type="scientific">Alicyclobacillus fastidiosus</name>
    <dbReference type="NCBI Taxonomy" id="392011"/>
    <lineage>
        <taxon>Bacteria</taxon>
        <taxon>Bacillati</taxon>
        <taxon>Bacillota</taxon>
        <taxon>Bacilli</taxon>
        <taxon>Bacillales</taxon>
        <taxon>Alicyclobacillaceae</taxon>
        <taxon>Alicyclobacillus</taxon>
    </lineage>
</organism>
<dbReference type="Proteomes" id="UP001164761">
    <property type="component" value="Chromosome"/>
</dbReference>
<name>A0ABY6Z9N5_9BACL</name>
<reference evidence="1" key="1">
    <citation type="submission" date="2022-08" db="EMBL/GenBank/DDBJ databases">
        <title>Alicyclobacillus fastidiosus DSM 17978, complete genome.</title>
        <authorList>
            <person name="Wang Q."/>
            <person name="Cai R."/>
            <person name="Wang Z."/>
        </authorList>
    </citation>
    <scope>NUCLEOTIDE SEQUENCE</scope>
    <source>
        <strain evidence="1">DSM 17978</strain>
    </source>
</reference>
<sequence>MKSIEGILRYDVLDAESWCFDMGYQMINVFSGMEVHLLIDDQFLQGKLVEIPHGGLSVVFDGNRKGRQWSYVLERGRRYPAKMGEEAVEKILDEFRCLEI</sequence>
<evidence type="ECO:0000313" key="1">
    <source>
        <dbReference type="EMBL" id="WAH39600.1"/>
    </source>
</evidence>
<accession>A0ABY6Z9N5</accession>
<keyword evidence="2" id="KW-1185">Reference proteome</keyword>
<evidence type="ECO:0000313" key="2">
    <source>
        <dbReference type="Proteomes" id="UP001164761"/>
    </source>
</evidence>
<dbReference type="EMBL" id="CP104067">
    <property type="protein sequence ID" value="WAH39600.1"/>
    <property type="molecule type" value="Genomic_DNA"/>
</dbReference>
<gene>
    <name evidence="1" type="ORF">NZD89_14330</name>
</gene>
<proteinExistence type="predicted"/>
<dbReference type="RefSeq" id="WP_268003497.1">
    <property type="nucleotide sequence ID" value="NZ_BSUT01000001.1"/>
</dbReference>